<organism evidence="2 3">
    <name type="scientific">Hydrocarboniphaga daqingensis</name>
    <dbReference type="NCBI Taxonomy" id="490188"/>
    <lineage>
        <taxon>Bacteria</taxon>
        <taxon>Pseudomonadati</taxon>
        <taxon>Pseudomonadota</taxon>
        <taxon>Gammaproteobacteria</taxon>
        <taxon>Nevskiales</taxon>
        <taxon>Nevskiaceae</taxon>
        <taxon>Hydrocarboniphaga</taxon>
    </lineage>
</organism>
<proteinExistence type="predicted"/>
<dbReference type="Proteomes" id="UP000199758">
    <property type="component" value="Unassembled WGS sequence"/>
</dbReference>
<gene>
    <name evidence="2" type="ORF">SAMN04488068_1502</name>
</gene>
<feature type="signal peptide" evidence="1">
    <location>
        <begin position="1"/>
        <end position="29"/>
    </location>
</feature>
<evidence type="ECO:0000313" key="2">
    <source>
        <dbReference type="EMBL" id="SHG81568.1"/>
    </source>
</evidence>
<name>A0A1M5MW91_9GAMM</name>
<reference evidence="2 3" key="1">
    <citation type="submission" date="2016-11" db="EMBL/GenBank/DDBJ databases">
        <authorList>
            <person name="Jaros S."/>
            <person name="Januszkiewicz K."/>
            <person name="Wedrychowicz H."/>
        </authorList>
    </citation>
    <scope>NUCLEOTIDE SEQUENCE [LARGE SCALE GENOMIC DNA]</scope>
    <source>
        <strain evidence="2 3">CGMCC 1.7049</strain>
    </source>
</reference>
<accession>A0A1M5MW91</accession>
<sequence>MFQCVSGAAVRRVFSLSAALLVSACSTVATTTAPSPSPAPASPFTGFFKNFSTCRSEFDAIEARIAEAGVREASFHVVPGFAYLRTDRMLASFRDQVSGVDDVWEWTRRMRELEEEARDYELMNLGIPNPQRADLRARLADCGRVLAAIELADDANWAKLQAAVKPADQPAAVTEAAFDPAQWQRDYLAPLQALPAGTSMRLWAPKPVEDLRLLDQLPQAVELNVLQYPSMTNSAWRALAERHAPRLWIETASEQDLPAAPAYLPQGLGADTGQSPVYYQIGYTRFGGATLVQITYVAWFKAAASAPAPLEGLIWRVTLDAAMKVLSYDSLRASGQDHRWYPVQPLSPQPDRLASGQLYVAPELAPATGATLRVASGDHQLRRVVPAAQAASAKTGEYELRAYEDLYALPLADGNTRSLFGPDGTLATTARAARPEVPRQTGHHAPADVTPLHLDDPYVLEAVFVPVPQQPLRTMQTAQLRR</sequence>
<dbReference type="AlphaFoldDB" id="A0A1M5MW91"/>
<protein>
    <submittedName>
        <fullName evidence="2">Uncharacterized protein</fullName>
    </submittedName>
</protein>
<feature type="chain" id="PRO_5012138306" evidence="1">
    <location>
        <begin position="30"/>
        <end position="482"/>
    </location>
</feature>
<dbReference type="EMBL" id="FQWZ01000003">
    <property type="protein sequence ID" value="SHG81568.1"/>
    <property type="molecule type" value="Genomic_DNA"/>
</dbReference>
<evidence type="ECO:0000256" key="1">
    <source>
        <dbReference type="SAM" id="SignalP"/>
    </source>
</evidence>
<keyword evidence="3" id="KW-1185">Reference proteome</keyword>
<evidence type="ECO:0000313" key="3">
    <source>
        <dbReference type="Proteomes" id="UP000199758"/>
    </source>
</evidence>
<keyword evidence="1" id="KW-0732">Signal</keyword>
<dbReference type="OrthoDB" id="5405204at2"/>